<evidence type="ECO:0000313" key="10">
    <source>
        <dbReference type="Proteomes" id="UP000270673"/>
    </source>
</evidence>
<reference evidence="9 10" key="1">
    <citation type="submission" date="2018-10" db="EMBL/GenBank/DDBJ databases">
        <title>Butyricimonas faecalis sp. nov., isolated from human faeces and emended description of the genus Butyricimonas.</title>
        <authorList>
            <person name="Le Roy T."/>
            <person name="Van der Smissen P."/>
            <person name="Paquot A."/>
            <person name="Delzenne N."/>
            <person name="Muccioli G."/>
            <person name="Collet J.-F."/>
            <person name="Cani P.D."/>
        </authorList>
    </citation>
    <scope>NUCLEOTIDE SEQUENCE [LARGE SCALE GENOMIC DNA]</scope>
    <source>
        <strain evidence="9 10">H184</strain>
    </source>
</reference>
<name>A0A3S9VZS0_9BACT</name>
<dbReference type="Gene3D" id="2.170.130.10">
    <property type="entry name" value="TonB-dependent receptor, plug domain"/>
    <property type="match status" value="1"/>
</dbReference>
<keyword evidence="5 7" id="KW-0472">Membrane</keyword>
<evidence type="ECO:0000313" key="9">
    <source>
        <dbReference type="EMBL" id="AZS32025.1"/>
    </source>
</evidence>
<dbReference type="InterPro" id="IPR012910">
    <property type="entry name" value="Plug_dom"/>
</dbReference>
<dbReference type="Pfam" id="PF07715">
    <property type="entry name" value="Plug"/>
    <property type="match status" value="1"/>
</dbReference>
<dbReference type="SUPFAM" id="SSF49464">
    <property type="entry name" value="Carboxypeptidase regulatory domain-like"/>
    <property type="match status" value="1"/>
</dbReference>
<proteinExistence type="inferred from homology"/>
<sequence>MGNVTVLQALEEINRLSQNNVIFKREEVIRETKRITVDLKDVTVLQAVQECIKGTRLTCTERNGSVAVGPDTGVKPVRISGTVKDQKGMVLPGVTVIVKGLAMGTSTDNNGHYSLNLPRVDNLSLLFSFIGMETEEVKYAGKDTINVVMKEIVSELEEVVVNTGYQRIDARKNASAITSVRAEDIITPGLQTIDQMLEGHVPGMIFMQNSGQIGAAPRLRIRGTSTILGSQEPLWVIDGVIQEDPVNVDPENLNDLDFVNLLGNAISGLNPEDIEQIDVLKDAAATAIYGKKAANGVIVITTKAGKQGPPSVMYSVSGSFTQRPRYSDRSVNVMNSKERIAFSRDMIENRLAYPKITSWVGYEAAYRDYINGQIGYSEYKSLVDKYETMNTDWFDILMQDAFSHKHTLSLSGGSSTLRYYASLGLNDLSGSVKGESNRVYSTNVNLTGNFDKFTVRFGLQGSVSKRKYIPEDVGVTEFAYNTSRAVPARNDDGSYWYYQIEKEIDGESYYYPKNILEDMANSSTQTNQNSLTFQSSVAYQVLPVLKAQVLLSYSFSNSNSGTWHGADTYYCRSLNKSYGASTEAWWKANTLLPWGGEQKDSRVERNSYTARFQVDYNQAVDRNEEHVLNGNVGFEVKSNKYNTYAKTTRGIFRDRGNAIQAIPTDDLKAYTYQKYIEWTQSAAALGTYTKQLTNDVSAYMTLGYSYKNIYNFSVNARVDFSNEFGSRANEKFFPIWALAGRWNLSENVLREVHWINDLALKVSFGYQGNVPSVPSRLVIKKSTVSSDLFDQFYSTVSAYPNPNLKWEKTANFNVGLDFSLLKRKITGSVSYYYRKTVDAYMDKTVSEVNGMTSYKVNQGTVVNQGYELSLNFIPVNTMGADGKGFRWRFDPQLGQVINKLIDNATSSTDKSLKDDSDLTYSDYLNGTVQTVNRSINGFYSYKFMGLDPADGRPIFPNLEQKIMENGEEVDYGERFKLMSNEERYMSVMEYSGNRVPTLQGSLINTFSYNRFTLSINMSYSLGSKIRLLKLYPNISSDNGTMAPNPMENIRSEFSKRWKRPGDEAYTNIPGILSNSDFLATLGTNPWWKKAAYNGTVNRKVVAENIWQMYDYSSARVVSGNYLKIQNIALRYNVPDKFCKKIHMKAAYVSLSGTNLYTFSSKKLKGQDPTTQTGNSSTITQSIRPTYSFSLNVTF</sequence>
<dbReference type="Pfam" id="PF13715">
    <property type="entry name" value="CarbopepD_reg_2"/>
    <property type="match status" value="1"/>
</dbReference>
<dbReference type="NCBIfam" id="TIGR04056">
    <property type="entry name" value="OMP_RagA_SusC"/>
    <property type="match status" value="1"/>
</dbReference>
<keyword evidence="2 7" id="KW-0813">Transport</keyword>
<dbReference type="OrthoDB" id="9768177at2"/>
<evidence type="ECO:0000256" key="1">
    <source>
        <dbReference type="ARBA" id="ARBA00004571"/>
    </source>
</evidence>
<dbReference type="NCBIfam" id="TIGR04057">
    <property type="entry name" value="SusC_RagA_signa"/>
    <property type="match status" value="1"/>
</dbReference>
<gene>
    <name evidence="9" type="ORF">D8S85_12985</name>
</gene>
<dbReference type="Gene3D" id="2.40.170.20">
    <property type="entry name" value="TonB-dependent receptor, beta-barrel domain"/>
    <property type="match status" value="1"/>
</dbReference>
<evidence type="ECO:0000256" key="6">
    <source>
        <dbReference type="ARBA" id="ARBA00023237"/>
    </source>
</evidence>
<dbReference type="AlphaFoldDB" id="A0A3S9VZS0"/>
<keyword evidence="4 7" id="KW-0812">Transmembrane</keyword>
<dbReference type="EMBL" id="CP032819">
    <property type="protein sequence ID" value="AZS32025.1"/>
    <property type="molecule type" value="Genomic_DNA"/>
</dbReference>
<dbReference type="Gene3D" id="2.60.40.1120">
    <property type="entry name" value="Carboxypeptidase-like, regulatory domain"/>
    <property type="match status" value="1"/>
</dbReference>
<comment type="similarity">
    <text evidence="7">Belongs to the TonB-dependent receptor family.</text>
</comment>
<dbReference type="SUPFAM" id="SSF56935">
    <property type="entry name" value="Porins"/>
    <property type="match status" value="1"/>
</dbReference>
<dbReference type="InterPro" id="IPR023996">
    <property type="entry name" value="TonB-dep_OMP_SusC/RagA"/>
</dbReference>
<feature type="domain" description="TonB-dependent receptor plug" evidence="8">
    <location>
        <begin position="170"/>
        <end position="297"/>
    </location>
</feature>
<dbReference type="Proteomes" id="UP000270673">
    <property type="component" value="Chromosome"/>
</dbReference>
<dbReference type="GO" id="GO:0009279">
    <property type="term" value="C:cell outer membrane"/>
    <property type="evidence" value="ECO:0007669"/>
    <property type="project" value="UniProtKB-SubCell"/>
</dbReference>
<dbReference type="InterPro" id="IPR036942">
    <property type="entry name" value="Beta-barrel_TonB_sf"/>
</dbReference>
<keyword evidence="3 7" id="KW-1134">Transmembrane beta strand</keyword>
<evidence type="ECO:0000256" key="5">
    <source>
        <dbReference type="ARBA" id="ARBA00023136"/>
    </source>
</evidence>
<evidence type="ECO:0000256" key="2">
    <source>
        <dbReference type="ARBA" id="ARBA00022448"/>
    </source>
</evidence>
<dbReference type="PROSITE" id="PS52016">
    <property type="entry name" value="TONB_DEPENDENT_REC_3"/>
    <property type="match status" value="1"/>
</dbReference>
<evidence type="ECO:0000256" key="7">
    <source>
        <dbReference type="PROSITE-ProRule" id="PRU01360"/>
    </source>
</evidence>
<evidence type="ECO:0000259" key="8">
    <source>
        <dbReference type="Pfam" id="PF07715"/>
    </source>
</evidence>
<keyword evidence="10" id="KW-1185">Reference proteome</keyword>
<dbReference type="InterPro" id="IPR008969">
    <property type="entry name" value="CarboxyPept-like_regulatory"/>
</dbReference>
<evidence type="ECO:0000256" key="3">
    <source>
        <dbReference type="ARBA" id="ARBA00022452"/>
    </source>
</evidence>
<protein>
    <submittedName>
        <fullName evidence="9">SusC/RagA family TonB-linked outer membrane protein</fullName>
    </submittedName>
</protein>
<dbReference type="InterPro" id="IPR039426">
    <property type="entry name" value="TonB-dep_rcpt-like"/>
</dbReference>
<accession>A0A3S9VZS0</accession>
<dbReference type="InterPro" id="IPR023997">
    <property type="entry name" value="TonB-dep_OMP_SusC/RagA_CS"/>
</dbReference>
<keyword evidence="6 7" id="KW-0998">Cell outer membrane</keyword>
<evidence type="ECO:0000256" key="4">
    <source>
        <dbReference type="ARBA" id="ARBA00022692"/>
    </source>
</evidence>
<organism evidence="9 10">
    <name type="scientific">Butyricimonas faecalis</name>
    <dbReference type="NCBI Taxonomy" id="2093856"/>
    <lineage>
        <taxon>Bacteria</taxon>
        <taxon>Pseudomonadati</taxon>
        <taxon>Bacteroidota</taxon>
        <taxon>Bacteroidia</taxon>
        <taxon>Bacteroidales</taxon>
        <taxon>Odoribacteraceae</taxon>
        <taxon>Butyricimonas</taxon>
    </lineage>
</organism>
<dbReference type="KEGG" id="buy:D8S85_12985"/>
<dbReference type="InterPro" id="IPR037066">
    <property type="entry name" value="Plug_dom_sf"/>
</dbReference>
<comment type="subcellular location">
    <subcellularLocation>
        <location evidence="1 7">Cell outer membrane</location>
        <topology evidence="1 7">Multi-pass membrane protein</topology>
    </subcellularLocation>
</comment>